<protein>
    <submittedName>
        <fullName evidence="4">Uu.00g114750.m01.CDS01</fullName>
    </submittedName>
</protein>
<keyword evidence="3" id="KW-1133">Transmembrane helix</keyword>
<dbReference type="SUPFAM" id="SSF51735">
    <property type="entry name" value="NAD(P)-binding Rossmann-fold domains"/>
    <property type="match status" value="1"/>
</dbReference>
<dbReference type="InterPro" id="IPR051019">
    <property type="entry name" value="VLCFA-Steroid_DH"/>
</dbReference>
<keyword evidence="3" id="KW-0812">Transmembrane</keyword>
<name>A0AAI8YGP4_9PEZI</name>
<dbReference type="GO" id="GO:0016491">
    <property type="term" value="F:oxidoreductase activity"/>
    <property type="evidence" value="ECO:0007669"/>
    <property type="project" value="UniProtKB-KW"/>
</dbReference>
<evidence type="ECO:0000256" key="2">
    <source>
        <dbReference type="ARBA" id="ARBA00023002"/>
    </source>
</evidence>
<reference evidence="4" key="1">
    <citation type="submission" date="2023-10" db="EMBL/GenBank/DDBJ databases">
        <authorList>
            <person name="Hackl T."/>
        </authorList>
    </citation>
    <scope>NUCLEOTIDE SEQUENCE</scope>
</reference>
<dbReference type="PANTHER" id="PTHR43899:SF13">
    <property type="entry name" value="RH59310P"/>
    <property type="match status" value="1"/>
</dbReference>
<comment type="similarity">
    <text evidence="1">Belongs to the short-chain dehydrogenases/reductases (SDR) family.</text>
</comment>
<evidence type="ECO:0000313" key="5">
    <source>
        <dbReference type="Proteomes" id="UP001295740"/>
    </source>
</evidence>
<dbReference type="PANTHER" id="PTHR43899">
    <property type="entry name" value="RH59310P"/>
    <property type="match status" value="1"/>
</dbReference>
<proteinExistence type="inferred from homology"/>
<dbReference type="EMBL" id="CAUWAG010000006">
    <property type="protein sequence ID" value="CAJ2504081.1"/>
    <property type="molecule type" value="Genomic_DNA"/>
</dbReference>
<dbReference type="Proteomes" id="UP001295740">
    <property type="component" value="Unassembled WGS sequence"/>
</dbReference>
<accession>A0AAI8YGP4</accession>
<dbReference type="InterPro" id="IPR036291">
    <property type="entry name" value="NAD(P)-bd_dom_sf"/>
</dbReference>
<dbReference type="AlphaFoldDB" id="A0AAI8YGP4"/>
<keyword evidence="2" id="KW-0560">Oxidoreductase</keyword>
<evidence type="ECO:0000256" key="1">
    <source>
        <dbReference type="ARBA" id="ARBA00006484"/>
    </source>
</evidence>
<gene>
    <name evidence="4" type="ORF">KHLLAP_LOCUS4549</name>
</gene>
<feature type="transmembrane region" description="Helical" evidence="3">
    <location>
        <begin position="41"/>
        <end position="64"/>
    </location>
</feature>
<evidence type="ECO:0000313" key="4">
    <source>
        <dbReference type="EMBL" id="CAJ2504081.1"/>
    </source>
</evidence>
<evidence type="ECO:0000256" key="3">
    <source>
        <dbReference type="SAM" id="Phobius"/>
    </source>
</evidence>
<dbReference type="Gene3D" id="3.40.50.720">
    <property type="entry name" value="NAD(P)-binding Rossmann-like Domain"/>
    <property type="match status" value="1"/>
</dbReference>
<keyword evidence="5" id="KW-1185">Reference proteome</keyword>
<keyword evidence="3" id="KW-0472">Membrane</keyword>
<organism evidence="4 5">
    <name type="scientific">Anthostomella pinea</name>
    <dbReference type="NCBI Taxonomy" id="933095"/>
    <lineage>
        <taxon>Eukaryota</taxon>
        <taxon>Fungi</taxon>
        <taxon>Dikarya</taxon>
        <taxon>Ascomycota</taxon>
        <taxon>Pezizomycotina</taxon>
        <taxon>Sordariomycetes</taxon>
        <taxon>Xylariomycetidae</taxon>
        <taxon>Xylariales</taxon>
        <taxon>Xylariaceae</taxon>
        <taxon>Anthostomella</taxon>
    </lineage>
</organism>
<sequence>MLLSFSTSRFFYFCTASPFHPLRLTGNALLDKTRLSETMDITTAIASFFLIRVLWHALCFLILYELLRWIPLGLPFGILRRPDGIGKGSADKLAYHGFNIVLCGRDPQKVSQVRRELERKYPNNEFRTIIMNHELYIEENAASFPEVEATVSDLNLKILINCDGRNVTKTYRTIDQYSPKELADSITLLAIYRRS</sequence>
<dbReference type="GO" id="GO:0005783">
    <property type="term" value="C:endoplasmic reticulum"/>
    <property type="evidence" value="ECO:0007669"/>
    <property type="project" value="TreeGrafter"/>
</dbReference>
<comment type="caution">
    <text evidence="4">The sequence shown here is derived from an EMBL/GenBank/DDBJ whole genome shotgun (WGS) entry which is preliminary data.</text>
</comment>